<feature type="chain" id="PRO_5030538376" evidence="2">
    <location>
        <begin position="24"/>
        <end position="178"/>
    </location>
</feature>
<evidence type="ECO:0000313" key="3">
    <source>
        <dbReference type="EMBL" id="CAD9112971.1"/>
    </source>
</evidence>
<dbReference type="EMBL" id="HBGE01022168">
    <property type="protein sequence ID" value="CAD9112971.1"/>
    <property type="molecule type" value="Transcribed_RNA"/>
</dbReference>
<reference evidence="3" key="1">
    <citation type="submission" date="2021-01" db="EMBL/GenBank/DDBJ databases">
        <authorList>
            <person name="Corre E."/>
            <person name="Pelletier E."/>
            <person name="Niang G."/>
            <person name="Scheremetjew M."/>
            <person name="Finn R."/>
            <person name="Kale V."/>
            <person name="Holt S."/>
            <person name="Cochrane G."/>
            <person name="Meng A."/>
            <person name="Brown T."/>
            <person name="Cohen L."/>
        </authorList>
    </citation>
    <scope>NUCLEOTIDE SEQUENCE</scope>
    <source>
        <strain evidence="3">OF101</strain>
    </source>
</reference>
<feature type="region of interest" description="Disordered" evidence="1">
    <location>
        <begin position="149"/>
        <end position="178"/>
    </location>
</feature>
<protein>
    <submittedName>
        <fullName evidence="3">Uncharacterized protein</fullName>
    </submittedName>
</protein>
<name>A0A7S1LTF3_ALECA</name>
<accession>A0A7S1LTF3</accession>
<proteinExistence type="predicted"/>
<keyword evidence="2" id="KW-0732">Signal</keyword>
<gene>
    <name evidence="3" type="ORF">ACAT0790_LOCUS13413</name>
</gene>
<evidence type="ECO:0000256" key="1">
    <source>
        <dbReference type="SAM" id="MobiDB-lite"/>
    </source>
</evidence>
<feature type="signal peptide" evidence="2">
    <location>
        <begin position="1"/>
        <end position="23"/>
    </location>
</feature>
<dbReference type="AlphaFoldDB" id="A0A7S1LTF3"/>
<organism evidence="3">
    <name type="scientific">Alexandrium catenella</name>
    <name type="common">Red tide dinoflagellate</name>
    <name type="synonym">Gonyaulax catenella</name>
    <dbReference type="NCBI Taxonomy" id="2925"/>
    <lineage>
        <taxon>Eukaryota</taxon>
        <taxon>Sar</taxon>
        <taxon>Alveolata</taxon>
        <taxon>Dinophyceae</taxon>
        <taxon>Gonyaulacales</taxon>
        <taxon>Pyrocystaceae</taxon>
        <taxon>Alexandrium</taxon>
    </lineage>
</organism>
<evidence type="ECO:0000256" key="2">
    <source>
        <dbReference type="SAM" id="SignalP"/>
    </source>
</evidence>
<sequence>MARGFGRTAWARAAAVRAAAALAAPSAATCRLRPIRAELPDDLPLRQLKEASWRTARAERLQQQDLERALALSLAERDRAASQDWTESSRSAIASTAVALAPVAVRMCEAAQHHSIADEDALECQVGGSEPLDSLSAWWHAEELSLQAQGRPGPVPRATRAFAGAAPSPGLELRPPGR</sequence>